<dbReference type="Gene3D" id="2.60.120.10">
    <property type="entry name" value="Jelly Rolls"/>
    <property type="match status" value="1"/>
</dbReference>
<dbReference type="Pfam" id="PF00908">
    <property type="entry name" value="dTDP_sugar_isom"/>
    <property type="match status" value="1"/>
</dbReference>
<evidence type="ECO:0000256" key="1">
    <source>
        <dbReference type="ARBA" id="ARBA00001298"/>
    </source>
</evidence>
<name>A0ABU1MQ91_9SPHN</name>
<reference evidence="6 7" key="1">
    <citation type="submission" date="2023-07" db="EMBL/GenBank/DDBJ databases">
        <title>Sorghum-associated microbial communities from plants grown in Nebraska, USA.</title>
        <authorList>
            <person name="Schachtman D."/>
        </authorList>
    </citation>
    <scope>NUCLEOTIDE SEQUENCE [LARGE SCALE GENOMIC DNA]</scope>
    <source>
        <strain evidence="6 7">DS1027</strain>
    </source>
</reference>
<comment type="catalytic activity">
    <reaction evidence="1 5">
        <text>dTDP-4-dehydro-6-deoxy-alpha-D-glucose = dTDP-4-dehydro-beta-L-rhamnose</text>
        <dbReference type="Rhea" id="RHEA:16969"/>
        <dbReference type="ChEBI" id="CHEBI:57649"/>
        <dbReference type="ChEBI" id="CHEBI:62830"/>
        <dbReference type="EC" id="5.1.3.13"/>
    </reaction>
</comment>
<evidence type="ECO:0000256" key="2">
    <source>
        <dbReference type="ARBA" id="ARBA00001997"/>
    </source>
</evidence>
<evidence type="ECO:0000313" key="7">
    <source>
        <dbReference type="Proteomes" id="UP001184150"/>
    </source>
</evidence>
<accession>A0ABU1MQ91</accession>
<comment type="caution">
    <text evidence="6">The sequence shown here is derived from an EMBL/GenBank/DDBJ whole genome shotgun (WGS) entry which is preliminary data.</text>
</comment>
<evidence type="ECO:0000256" key="4">
    <source>
        <dbReference type="ARBA" id="ARBA00019595"/>
    </source>
</evidence>
<comment type="subunit">
    <text evidence="5">Homodimer.</text>
</comment>
<comment type="similarity">
    <text evidence="5">Belongs to the dTDP-4-dehydrorhamnose 3,5-epimerase family.</text>
</comment>
<dbReference type="PANTHER" id="PTHR21047:SF2">
    <property type="entry name" value="THYMIDINE DIPHOSPHO-4-KETO-RHAMNOSE 3,5-EPIMERASE"/>
    <property type="match status" value="1"/>
</dbReference>
<comment type="function">
    <text evidence="2 5">Catalyzes the epimerization of the C3' and C5'positions of dTDP-6-deoxy-D-xylo-4-hexulose, forming dTDP-6-deoxy-L-lyxo-4-hexulose.</text>
</comment>
<dbReference type="InterPro" id="IPR000888">
    <property type="entry name" value="RmlC-like"/>
</dbReference>
<evidence type="ECO:0000313" key="6">
    <source>
        <dbReference type="EMBL" id="MDR6512519.1"/>
    </source>
</evidence>
<proteinExistence type="inferred from homology"/>
<dbReference type="CDD" id="cd00438">
    <property type="entry name" value="cupin_RmlC"/>
    <property type="match status" value="1"/>
</dbReference>
<keyword evidence="7" id="KW-1185">Reference proteome</keyword>
<dbReference type="InterPro" id="IPR011051">
    <property type="entry name" value="RmlC_Cupin_sf"/>
</dbReference>
<gene>
    <name evidence="6" type="ORF">J2792_003404</name>
</gene>
<dbReference type="InterPro" id="IPR014710">
    <property type="entry name" value="RmlC-like_jellyroll"/>
</dbReference>
<dbReference type="Proteomes" id="UP001184150">
    <property type="component" value="Unassembled WGS sequence"/>
</dbReference>
<organism evidence="6 7">
    <name type="scientific">Novosphingobium capsulatum</name>
    <dbReference type="NCBI Taxonomy" id="13688"/>
    <lineage>
        <taxon>Bacteria</taxon>
        <taxon>Pseudomonadati</taxon>
        <taxon>Pseudomonadota</taxon>
        <taxon>Alphaproteobacteria</taxon>
        <taxon>Sphingomonadales</taxon>
        <taxon>Sphingomonadaceae</taxon>
        <taxon>Novosphingobium</taxon>
    </lineage>
</organism>
<keyword evidence="5 6" id="KW-0413">Isomerase</keyword>
<evidence type="ECO:0000256" key="5">
    <source>
        <dbReference type="RuleBase" id="RU364069"/>
    </source>
</evidence>
<dbReference type="SUPFAM" id="SSF51182">
    <property type="entry name" value="RmlC-like cupins"/>
    <property type="match status" value="1"/>
</dbReference>
<dbReference type="PANTHER" id="PTHR21047">
    <property type="entry name" value="DTDP-6-DEOXY-D-GLUCOSE-3,5 EPIMERASE"/>
    <property type="match status" value="1"/>
</dbReference>
<sequence>MLELFRVVLVYGVRGTVQAVVALRCVEENMQVTDFDIPGLKLFAPRHIGDERGYFAETFRADVFSQHSSLDFVQDNESLSAKAGTIRGLHFQSEPHVQGKLVRCTAGALFDVAVDIRVGSPTFAQWVGEILTPANGKQLWVPPGFAHGFCSLEPSTVISYKVTGYYNAECDKGLAWDDPAIGIAWPDIADPSTLSAKDRIQPRLADLPVYFRS</sequence>
<dbReference type="NCBIfam" id="TIGR01221">
    <property type="entry name" value="rmlC"/>
    <property type="match status" value="1"/>
</dbReference>
<protein>
    <recommendedName>
        <fullName evidence="4 5">dTDP-4-dehydrorhamnose 3,5-epimerase</fullName>
        <ecNumber evidence="3 5">5.1.3.13</ecNumber>
    </recommendedName>
    <alternativeName>
        <fullName evidence="5">Thymidine diphospho-4-keto-rhamnose 3,5-epimerase</fullName>
    </alternativeName>
</protein>
<dbReference type="EMBL" id="JAVDRD010000010">
    <property type="protein sequence ID" value="MDR6512519.1"/>
    <property type="molecule type" value="Genomic_DNA"/>
</dbReference>
<comment type="pathway">
    <text evidence="5">Carbohydrate biosynthesis; dTDP-L-rhamnose biosynthesis.</text>
</comment>
<dbReference type="GO" id="GO:0008830">
    <property type="term" value="F:dTDP-4-dehydrorhamnose 3,5-epimerase activity"/>
    <property type="evidence" value="ECO:0007669"/>
    <property type="project" value="UniProtKB-EC"/>
</dbReference>
<dbReference type="EC" id="5.1.3.13" evidence="3 5"/>
<evidence type="ECO:0000256" key="3">
    <source>
        <dbReference type="ARBA" id="ARBA00012098"/>
    </source>
</evidence>